<keyword evidence="5" id="KW-1185">Reference proteome</keyword>
<dbReference type="SUPFAM" id="SSF46689">
    <property type="entry name" value="Homeodomain-like"/>
    <property type="match status" value="1"/>
</dbReference>
<accession>A0ABQ2FMW0</accession>
<gene>
    <name evidence="4" type="ORF">GCM10010844_29520</name>
</gene>
<dbReference type="InterPro" id="IPR001647">
    <property type="entry name" value="HTH_TetR"/>
</dbReference>
<keyword evidence="1 2" id="KW-0238">DNA-binding</keyword>
<feature type="DNA-binding region" description="H-T-H motif" evidence="2">
    <location>
        <begin position="25"/>
        <end position="44"/>
    </location>
</feature>
<dbReference type="RefSeq" id="WP_189069757.1">
    <property type="nucleotide sequence ID" value="NZ_BMPE01000010.1"/>
</dbReference>
<dbReference type="PANTHER" id="PTHR30055:SF239">
    <property type="entry name" value="TRANSCRIPTIONAL REGULATORY PROTEIN"/>
    <property type="match status" value="1"/>
</dbReference>
<sequence>MALTSDDWLRAAYHHFADHGPDGVRVERLARTLGVSKGSFYWHHRDRQALLTALLSRWEQLSTDLIHTAEQQPCPRASVQWVLDSLLQSVPNSVRSETQFLNWSRSDPQAALVAARVEDRRVAFLTRQVRRSGLDPADAPLRAELLYAALIGLLDRVGRGSAAASLPTLSTHLLSLIPPRALTPEPA</sequence>
<comment type="caution">
    <text evidence="4">The sequence shown here is derived from an EMBL/GenBank/DDBJ whole genome shotgun (WGS) entry which is preliminary data.</text>
</comment>
<protein>
    <submittedName>
        <fullName evidence="4">TetR family transcriptional regulator</fullName>
    </submittedName>
</protein>
<dbReference type="InterPro" id="IPR050109">
    <property type="entry name" value="HTH-type_TetR-like_transc_reg"/>
</dbReference>
<evidence type="ECO:0000259" key="3">
    <source>
        <dbReference type="PROSITE" id="PS50977"/>
    </source>
</evidence>
<evidence type="ECO:0000313" key="5">
    <source>
        <dbReference type="Proteomes" id="UP000604341"/>
    </source>
</evidence>
<feature type="domain" description="HTH tetR-type" evidence="3">
    <location>
        <begin position="2"/>
        <end position="62"/>
    </location>
</feature>
<dbReference type="Proteomes" id="UP000604341">
    <property type="component" value="Unassembled WGS sequence"/>
</dbReference>
<name>A0ABQ2FMW0_9DEIO</name>
<evidence type="ECO:0000256" key="2">
    <source>
        <dbReference type="PROSITE-ProRule" id="PRU00335"/>
    </source>
</evidence>
<dbReference type="PROSITE" id="PS50977">
    <property type="entry name" value="HTH_TETR_2"/>
    <property type="match status" value="1"/>
</dbReference>
<organism evidence="4 5">
    <name type="scientific">Deinococcus radiotolerans</name>
    <dbReference type="NCBI Taxonomy" id="1309407"/>
    <lineage>
        <taxon>Bacteria</taxon>
        <taxon>Thermotogati</taxon>
        <taxon>Deinococcota</taxon>
        <taxon>Deinococci</taxon>
        <taxon>Deinococcales</taxon>
        <taxon>Deinococcaceae</taxon>
        <taxon>Deinococcus</taxon>
    </lineage>
</organism>
<dbReference type="PANTHER" id="PTHR30055">
    <property type="entry name" value="HTH-TYPE TRANSCRIPTIONAL REGULATOR RUTR"/>
    <property type="match status" value="1"/>
</dbReference>
<reference evidence="5" key="1">
    <citation type="journal article" date="2019" name="Int. J. Syst. Evol. Microbiol.">
        <title>The Global Catalogue of Microorganisms (GCM) 10K type strain sequencing project: providing services to taxonomists for standard genome sequencing and annotation.</title>
        <authorList>
            <consortium name="The Broad Institute Genomics Platform"/>
            <consortium name="The Broad Institute Genome Sequencing Center for Infectious Disease"/>
            <person name="Wu L."/>
            <person name="Ma J."/>
        </authorList>
    </citation>
    <scope>NUCLEOTIDE SEQUENCE [LARGE SCALE GENOMIC DNA]</scope>
    <source>
        <strain evidence="5">JCM 19173</strain>
    </source>
</reference>
<dbReference type="InterPro" id="IPR009057">
    <property type="entry name" value="Homeodomain-like_sf"/>
</dbReference>
<dbReference type="EMBL" id="BMPE01000010">
    <property type="protein sequence ID" value="GGL08860.1"/>
    <property type="molecule type" value="Genomic_DNA"/>
</dbReference>
<proteinExistence type="predicted"/>
<dbReference type="Pfam" id="PF00440">
    <property type="entry name" value="TetR_N"/>
    <property type="match status" value="1"/>
</dbReference>
<evidence type="ECO:0000256" key="1">
    <source>
        <dbReference type="ARBA" id="ARBA00023125"/>
    </source>
</evidence>
<evidence type="ECO:0000313" key="4">
    <source>
        <dbReference type="EMBL" id="GGL08860.1"/>
    </source>
</evidence>
<dbReference type="Gene3D" id="1.10.357.10">
    <property type="entry name" value="Tetracycline Repressor, domain 2"/>
    <property type="match status" value="1"/>
</dbReference>